<keyword evidence="1" id="KW-0805">Transcription regulation</keyword>
<protein>
    <submittedName>
        <fullName evidence="6">Transcriptional regulator, TetR family</fullName>
    </submittedName>
</protein>
<dbReference type="RefSeq" id="WP_092865684.1">
    <property type="nucleotide sequence ID" value="NZ_FOQH01000016.1"/>
</dbReference>
<evidence type="ECO:0000313" key="7">
    <source>
        <dbReference type="Proteomes" id="UP000199377"/>
    </source>
</evidence>
<dbReference type="InterPro" id="IPR023772">
    <property type="entry name" value="DNA-bd_HTH_TetR-type_CS"/>
</dbReference>
<dbReference type="InterPro" id="IPR054156">
    <property type="entry name" value="YxaF_TetR_C"/>
</dbReference>
<evidence type="ECO:0000256" key="1">
    <source>
        <dbReference type="ARBA" id="ARBA00023015"/>
    </source>
</evidence>
<keyword evidence="3" id="KW-0804">Transcription</keyword>
<dbReference type="GO" id="GO:0003677">
    <property type="term" value="F:DNA binding"/>
    <property type="evidence" value="ECO:0007669"/>
    <property type="project" value="UniProtKB-UniRule"/>
</dbReference>
<accession>A0A1I3PD40</accession>
<dbReference type="STRING" id="1114924.SAMN05216258_11650"/>
<dbReference type="Gene3D" id="1.10.357.10">
    <property type="entry name" value="Tetracycline Repressor, domain 2"/>
    <property type="match status" value="1"/>
</dbReference>
<dbReference type="EMBL" id="FOQH01000016">
    <property type="protein sequence ID" value="SFJ19478.1"/>
    <property type="molecule type" value="Genomic_DNA"/>
</dbReference>
<evidence type="ECO:0000259" key="5">
    <source>
        <dbReference type="PROSITE" id="PS50977"/>
    </source>
</evidence>
<evidence type="ECO:0000256" key="4">
    <source>
        <dbReference type="PROSITE-ProRule" id="PRU00335"/>
    </source>
</evidence>
<feature type="domain" description="HTH tetR-type" evidence="5">
    <location>
        <begin position="15"/>
        <end position="75"/>
    </location>
</feature>
<dbReference type="InterPro" id="IPR009057">
    <property type="entry name" value="Homeodomain-like_sf"/>
</dbReference>
<dbReference type="AlphaFoldDB" id="A0A1I3PD40"/>
<evidence type="ECO:0000313" key="6">
    <source>
        <dbReference type="EMBL" id="SFJ19478.1"/>
    </source>
</evidence>
<dbReference type="InterPro" id="IPR001647">
    <property type="entry name" value="HTH_TetR"/>
</dbReference>
<keyword evidence="7" id="KW-1185">Reference proteome</keyword>
<dbReference type="SUPFAM" id="SSF48498">
    <property type="entry name" value="Tetracyclin repressor-like, C-terminal domain"/>
    <property type="match status" value="1"/>
</dbReference>
<dbReference type="Pfam" id="PF00440">
    <property type="entry name" value="TetR_N"/>
    <property type="match status" value="1"/>
</dbReference>
<dbReference type="PROSITE" id="PS01081">
    <property type="entry name" value="HTH_TETR_1"/>
    <property type="match status" value="1"/>
</dbReference>
<sequence length="222" mass="22983">MPDDPAPRPARIRRGDARPALLDAALSVFRAQGYAGTTVDDLCRAAGVTKGAFFHHFASKEALAVAAAGHFGRMADGLFAAAPFRAHPRAADRVLGYVALRCALMQGPIESWTCYAGTLTQEVWASHPAIREAAAAEILGHAERLEPDFAEALADAGADPAEAASLSRHVQAVLQGAFVLAKAAGDAAPARESAAHLLAYLAGRLGTSVPQIPPAPFQGGTS</sequence>
<evidence type="ECO:0000256" key="3">
    <source>
        <dbReference type="ARBA" id="ARBA00023163"/>
    </source>
</evidence>
<dbReference type="OrthoDB" id="9811084at2"/>
<feature type="DNA-binding region" description="H-T-H motif" evidence="4">
    <location>
        <begin position="38"/>
        <end position="57"/>
    </location>
</feature>
<dbReference type="PANTHER" id="PTHR47506:SF1">
    <property type="entry name" value="HTH-TYPE TRANSCRIPTIONAL REGULATOR YJDC"/>
    <property type="match status" value="1"/>
</dbReference>
<dbReference type="PROSITE" id="PS50977">
    <property type="entry name" value="HTH_TETR_2"/>
    <property type="match status" value="1"/>
</dbReference>
<organism evidence="6 7">
    <name type="scientific">Albimonas pacifica</name>
    <dbReference type="NCBI Taxonomy" id="1114924"/>
    <lineage>
        <taxon>Bacteria</taxon>
        <taxon>Pseudomonadati</taxon>
        <taxon>Pseudomonadota</taxon>
        <taxon>Alphaproteobacteria</taxon>
        <taxon>Rhodobacterales</taxon>
        <taxon>Paracoccaceae</taxon>
        <taxon>Albimonas</taxon>
    </lineage>
</organism>
<evidence type="ECO:0000256" key="2">
    <source>
        <dbReference type="ARBA" id="ARBA00023125"/>
    </source>
</evidence>
<dbReference type="PRINTS" id="PR00455">
    <property type="entry name" value="HTHTETR"/>
</dbReference>
<keyword evidence="2 4" id="KW-0238">DNA-binding</keyword>
<dbReference type="InterPro" id="IPR036271">
    <property type="entry name" value="Tet_transcr_reg_TetR-rel_C_sf"/>
</dbReference>
<dbReference type="Pfam" id="PF21993">
    <property type="entry name" value="TetR_C_13_2"/>
    <property type="match status" value="1"/>
</dbReference>
<proteinExistence type="predicted"/>
<dbReference type="SUPFAM" id="SSF46689">
    <property type="entry name" value="Homeodomain-like"/>
    <property type="match status" value="1"/>
</dbReference>
<name>A0A1I3PD40_9RHOB</name>
<dbReference type="PANTHER" id="PTHR47506">
    <property type="entry name" value="TRANSCRIPTIONAL REGULATORY PROTEIN"/>
    <property type="match status" value="1"/>
</dbReference>
<dbReference type="Proteomes" id="UP000199377">
    <property type="component" value="Unassembled WGS sequence"/>
</dbReference>
<reference evidence="6 7" key="1">
    <citation type="submission" date="2016-10" db="EMBL/GenBank/DDBJ databases">
        <authorList>
            <person name="de Groot N.N."/>
        </authorList>
    </citation>
    <scope>NUCLEOTIDE SEQUENCE [LARGE SCALE GENOMIC DNA]</scope>
    <source>
        <strain evidence="6 7">CGMCC 1.11030</strain>
    </source>
</reference>
<gene>
    <name evidence="6" type="ORF">SAMN05216258_11650</name>
</gene>